<dbReference type="KEGG" id="ccot:CCAX7_46140"/>
<proteinExistence type="predicted"/>
<protein>
    <submittedName>
        <fullName evidence="1">Uncharacterized protein</fullName>
    </submittedName>
</protein>
<dbReference type="Proteomes" id="UP000287394">
    <property type="component" value="Chromosome"/>
</dbReference>
<dbReference type="RefSeq" id="WP_119324613.1">
    <property type="nucleotide sequence ID" value="NZ_AP025739.1"/>
</dbReference>
<dbReference type="EMBL" id="AP025739">
    <property type="protein sequence ID" value="BDI32563.1"/>
    <property type="molecule type" value="Genomic_DNA"/>
</dbReference>
<keyword evidence="2" id="KW-1185">Reference proteome</keyword>
<evidence type="ECO:0000313" key="2">
    <source>
        <dbReference type="Proteomes" id="UP000287394"/>
    </source>
</evidence>
<dbReference type="InterPro" id="IPR010093">
    <property type="entry name" value="SinI_DNA-bd"/>
</dbReference>
<gene>
    <name evidence="1" type="ORF">CCAX7_46140</name>
</gene>
<accession>A0A402D552</accession>
<dbReference type="InterPro" id="IPR009061">
    <property type="entry name" value="DNA-bd_dom_put_sf"/>
</dbReference>
<evidence type="ECO:0000313" key="1">
    <source>
        <dbReference type="EMBL" id="BDI32563.1"/>
    </source>
</evidence>
<dbReference type="AlphaFoldDB" id="A0A402D552"/>
<organism evidence="1 2">
    <name type="scientific">Capsulimonas corticalis</name>
    <dbReference type="NCBI Taxonomy" id="2219043"/>
    <lineage>
        <taxon>Bacteria</taxon>
        <taxon>Bacillati</taxon>
        <taxon>Armatimonadota</taxon>
        <taxon>Armatimonadia</taxon>
        <taxon>Capsulimonadales</taxon>
        <taxon>Capsulimonadaceae</taxon>
        <taxon>Capsulimonas</taxon>
    </lineage>
</organism>
<dbReference type="GO" id="GO:0003677">
    <property type="term" value="F:DNA binding"/>
    <property type="evidence" value="ECO:0007669"/>
    <property type="project" value="InterPro"/>
</dbReference>
<dbReference type="NCBIfam" id="TIGR01764">
    <property type="entry name" value="excise"/>
    <property type="match status" value="1"/>
</dbReference>
<dbReference type="SUPFAM" id="SSF46955">
    <property type="entry name" value="Putative DNA-binding domain"/>
    <property type="match status" value="1"/>
</dbReference>
<dbReference type="Pfam" id="PF12728">
    <property type="entry name" value="HTH_17"/>
    <property type="match status" value="1"/>
</dbReference>
<name>A0A402D552_9BACT</name>
<sequence>MDKPDMTAAEVAAELGLAVNTVRRMLNAGDMPGYMANKKSWRVTRQQLDQFKASGGVRRQGRPRKERINDNQ</sequence>
<reference evidence="1 2" key="1">
    <citation type="journal article" date="2019" name="Int. J. Syst. Evol. Microbiol.">
        <title>Capsulimonas corticalis gen. nov., sp. nov., an aerobic capsulated bacterium, of a novel bacterial order, Capsulimonadales ord. nov., of the class Armatimonadia of the phylum Armatimonadetes.</title>
        <authorList>
            <person name="Li J."/>
            <person name="Kudo C."/>
            <person name="Tonouchi A."/>
        </authorList>
    </citation>
    <scope>NUCLEOTIDE SEQUENCE [LARGE SCALE GENOMIC DNA]</scope>
    <source>
        <strain evidence="1 2">AX-7</strain>
    </source>
</reference>
<dbReference type="InterPro" id="IPR041657">
    <property type="entry name" value="HTH_17"/>
</dbReference>